<dbReference type="SUPFAM" id="SSF48439">
    <property type="entry name" value="Protein prenylyltransferase"/>
    <property type="match status" value="1"/>
</dbReference>
<comment type="caution">
    <text evidence="2">The sequence shown here is derived from an EMBL/GenBank/DDBJ whole genome shotgun (WGS) entry which is preliminary data.</text>
</comment>
<keyword evidence="3" id="KW-1185">Reference proteome</keyword>
<dbReference type="STRING" id="35608.A0A2U1NJE8"/>
<dbReference type="EMBL" id="PKPP01002713">
    <property type="protein sequence ID" value="PWA73608.1"/>
    <property type="molecule type" value="Genomic_DNA"/>
</dbReference>
<accession>A0A2U1NJE8</accession>
<dbReference type="Gene3D" id="1.25.40.120">
    <property type="entry name" value="Protein prenylyltransferase"/>
    <property type="match status" value="1"/>
</dbReference>
<evidence type="ECO:0000313" key="2">
    <source>
        <dbReference type="EMBL" id="PWA73608.1"/>
    </source>
</evidence>
<evidence type="ECO:0000313" key="3">
    <source>
        <dbReference type="Proteomes" id="UP000245207"/>
    </source>
</evidence>
<sequence length="330" mass="37670">MGRQARKVHERLKWYKVMMDKEWVIKKLFSLSVSPRHNKEPYYMQNFPRELGEKIFPPVFKRPIGRPRKNRIVAHDESKRKKRCPRCHKTGHHEKSCKNPAPSKDFEESEASAMIEKGVLLNKRKHSGSIGAGNACGEMFGFSQDFVIEVLVQETHVCFIDLSYVLVFNINLNNMKQLVIGYSFSNNLARTNAFCSATKRQDGTIQQCCARNVFDEMSIRIITRIVSIVTLDSNCSSSFTDVENALKKNFKSYGAWHHRKWAVSKGNTSTVKFLLSDNHKGEQDGTMVDEGSYSTQPWLSYLCMRISRFLLCPLRECGVTGISLSGDHGS</sequence>
<dbReference type="AlphaFoldDB" id="A0A2U1NJE8"/>
<evidence type="ECO:0000256" key="1">
    <source>
        <dbReference type="SAM" id="MobiDB-lite"/>
    </source>
</evidence>
<dbReference type="OrthoDB" id="1658at2759"/>
<protein>
    <submittedName>
        <fullName evidence="2">Uncharacterized protein</fullName>
    </submittedName>
</protein>
<dbReference type="Proteomes" id="UP000245207">
    <property type="component" value="Unassembled WGS sequence"/>
</dbReference>
<reference evidence="2 3" key="1">
    <citation type="journal article" date="2018" name="Mol. Plant">
        <title>The genome of Artemisia annua provides insight into the evolution of Asteraceae family and artemisinin biosynthesis.</title>
        <authorList>
            <person name="Shen Q."/>
            <person name="Zhang L."/>
            <person name="Liao Z."/>
            <person name="Wang S."/>
            <person name="Yan T."/>
            <person name="Shi P."/>
            <person name="Liu M."/>
            <person name="Fu X."/>
            <person name="Pan Q."/>
            <person name="Wang Y."/>
            <person name="Lv Z."/>
            <person name="Lu X."/>
            <person name="Zhang F."/>
            <person name="Jiang W."/>
            <person name="Ma Y."/>
            <person name="Chen M."/>
            <person name="Hao X."/>
            <person name="Li L."/>
            <person name="Tang Y."/>
            <person name="Lv G."/>
            <person name="Zhou Y."/>
            <person name="Sun X."/>
            <person name="Brodelius P.E."/>
            <person name="Rose J.K.C."/>
            <person name="Tang K."/>
        </authorList>
    </citation>
    <scope>NUCLEOTIDE SEQUENCE [LARGE SCALE GENOMIC DNA]</scope>
    <source>
        <strain evidence="3">cv. Huhao1</strain>
        <tissue evidence="2">Leaf</tissue>
    </source>
</reference>
<gene>
    <name evidence="2" type="ORF">CTI12_AA260040</name>
</gene>
<name>A0A2U1NJE8_ARTAN</name>
<feature type="compositionally biased region" description="Basic residues" evidence="1">
    <location>
        <begin position="80"/>
        <end position="92"/>
    </location>
</feature>
<organism evidence="2 3">
    <name type="scientific">Artemisia annua</name>
    <name type="common">Sweet wormwood</name>
    <dbReference type="NCBI Taxonomy" id="35608"/>
    <lineage>
        <taxon>Eukaryota</taxon>
        <taxon>Viridiplantae</taxon>
        <taxon>Streptophyta</taxon>
        <taxon>Embryophyta</taxon>
        <taxon>Tracheophyta</taxon>
        <taxon>Spermatophyta</taxon>
        <taxon>Magnoliopsida</taxon>
        <taxon>eudicotyledons</taxon>
        <taxon>Gunneridae</taxon>
        <taxon>Pentapetalae</taxon>
        <taxon>asterids</taxon>
        <taxon>campanulids</taxon>
        <taxon>Asterales</taxon>
        <taxon>Asteraceae</taxon>
        <taxon>Asteroideae</taxon>
        <taxon>Anthemideae</taxon>
        <taxon>Artemisiinae</taxon>
        <taxon>Artemisia</taxon>
    </lineage>
</organism>
<proteinExistence type="predicted"/>
<feature type="region of interest" description="Disordered" evidence="1">
    <location>
        <begin position="75"/>
        <end position="103"/>
    </location>
</feature>